<dbReference type="PANTHER" id="PTHR39063">
    <property type="entry name" value="ORAL-FACIAL-DIGITAL SYNDROME 1 PROTEIN HOMOLOG"/>
    <property type="match status" value="1"/>
</dbReference>
<proteinExistence type="predicted"/>
<evidence type="ECO:0000256" key="2">
    <source>
        <dbReference type="SAM" id="MobiDB-lite"/>
    </source>
</evidence>
<evidence type="ECO:0000256" key="1">
    <source>
        <dbReference type="SAM" id="Coils"/>
    </source>
</evidence>
<gene>
    <name evidence="3" type="ORF">XENORESO_003636</name>
</gene>
<accession>A0ABV0WSL1</accession>
<feature type="compositionally biased region" description="Basic and acidic residues" evidence="2">
    <location>
        <begin position="289"/>
        <end position="303"/>
    </location>
</feature>
<dbReference type="EMBL" id="JAHRIM010070224">
    <property type="protein sequence ID" value="MEQ2272620.1"/>
    <property type="molecule type" value="Genomic_DNA"/>
</dbReference>
<keyword evidence="4" id="KW-1185">Reference proteome</keyword>
<reference evidence="3 4" key="1">
    <citation type="submission" date="2021-06" db="EMBL/GenBank/DDBJ databases">
        <authorList>
            <person name="Palmer J.M."/>
        </authorList>
    </citation>
    <scope>NUCLEOTIDE SEQUENCE [LARGE SCALE GENOMIC DNA]</scope>
    <source>
        <strain evidence="3 4">XR_2019</strain>
        <tissue evidence="3">Muscle</tissue>
    </source>
</reference>
<dbReference type="Proteomes" id="UP001444071">
    <property type="component" value="Unassembled WGS sequence"/>
</dbReference>
<evidence type="ECO:0008006" key="5">
    <source>
        <dbReference type="Google" id="ProtNLM"/>
    </source>
</evidence>
<keyword evidence="1" id="KW-0175">Coiled coil</keyword>
<dbReference type="PANTHER" id="PTHR39063:SF1">
    <property type="entry name" value="OFD1 CENTRIOLE AND CENTRIOLAR SATELLITE PROTEIN"/>
    <property type="match status" value="1"/>
</dbReference>
<protein>
    <recommendedName>
        <fullName evidence="5">Oral-facial-digital syndrome 1</fullName>
    </recommendedName>
</protein>
<evidence type="ECO:0000313" key="4">
    <source>
        <dbReference type="Proteomes" id="UP001444071"/>
    </source>
</evidence>
<name>A0ABV0WSL1_9TELE</name>
<organism evidence="3 4">
    <name type="scientific">Xenotaenia resolanae</name>
    <dbReference type="NCBI Taxonomy" id="208358"/>
    <lineage>
        <taxon>Eukaryota</taxon>
        <taxon>Metazoa</taxon>
        <taxon>Chordata</taxon>
        <taxon>Craniata</taxon>
        <taxon>Vertebrata</taxon>
        <taxon>Euteleostomi</taxon>
        <taxon>Actinopterygii</taxon>
        <taxon>Neopterygii</taxon>
        <taxon>Teleostei</taxon>
        <taxon>Neoteleostei</taxon>
        <taxon>Acanthomorphata</taxon>
        <taxon>Ovalentaria</taxon>
        <taxon>Atherinomorphae</taxon>
        <taxon>Cyprinodontiformes</taxon>
        <taxon>Goodeidae</taxon>
        <taxon>Xenotaenia</taxon>
    </lineage>
</organism>
<dbReference type="InterPro" id="IPR055289">
    <property type="entry name" value="OFD1"/>
</dbReference>
<evidence type="ECO:0000313" key="3">
    <source>
        <dbReference type="EMBL" id="MEQ2272620.1"/>
    </source>
</evidence>
<comment type="caution">
    <text evidence="3">The sequence shown here is derived from an EMBL/GenBank/DDBJ whole genome shotgun (WGS) entry which is preliminary data.</text>
</comment>
<feature type="coiled-coil region" evidence="1">
    <location>
        <begin position="64"/>
        <end position="138"/>
    </location>
</feature>
<feature type="region of interest" description="Disordered" evidence="2">
    <location>
        <begin position="284"/>
        <end position="303"/>
    </location>
</feature>
<sequence>MKMIDKQYESFSLGEAKMFPLQSKLTAYKQEIDAQKEAEMNTKLKHFKEVEIAKMRMEEKSKFIREFETLKQELERTYETKAKALMEREKNAIERLQRQQEIEEKNVYMQRQSLLKEIETLRSRENELRMRMEAFEKSCQIHTEKVRATEELLRRRELAVKTMEDTYDQKLKNELSRCQLELKEEFLTRTEKLTENENRNKVETVRIQKESDLIDARLQEHNRTCAELKRLRVELETAQQQISLLTQQKELLKERLESTSDYPGLKREKAELLGQLQLLKKQLQESQEENQRLRAGEKRPPHF</sequence>